<evidence type="ECO:0000256" key="3">
    <source>
        <dbReference type="ARBA" id="ARBA00020401"/>
    </source>
</evidence>
<dbReference type="SUPFAM" id="SSF48019">
    <property type="entry name" value="post-AAA+ oligomerization domain-like"/>
    <property type="match status" value="1"/>
</dbReference>
<dbReference type="SUPFAM" id="SSF52540">
    <property type="entry name" value="P-loop containing nucleoside triphosphate hydrolases"/>
    <property type="match status" value="1"/>
</dbReference>
<dbReference type="InterPro" id="IPR027417">
    <property type="entry name" value="P-loop_NTPase"/>
</dbReference>
<dbReference type="Gene3D" id="1.10.8.60">
    <property type="match status" value="1"/>
</dbReference>
<dbReference type="Pfam" id="PF00004">
    <property type="entry name" value="AAA"/>
    <property type="match status" value="1"/>
</dbReference>
<keyword evidence="11" id="KW-0175">Coiled coil</keyword>
<keyword evidence="8" id="KW-0238">DNA-binding</keyword>
<dbReference type="PIRSF" id="PIRSF036578">
    <property type="entry name" value="RFC1"/>
    <property type="match status" value="1"/>
</dbReference>
<sequence>MPSDIRSFFGGKKSTPSQHLEVDEGKTSVKKRSSKLISDYCIPHLTIPKEIRRVVEDSDDDQTKKEDLKGEEISASEYFASTNGSNTVATDFKPVKPKDSQKPKVKQSSRFRNDSTTSSKILIDDEKELEFLDKSEDADVVPNIHLDSEVENGNHMGIKTLDNDDKNSTSNQLKTKIRNTRSRKSNMKDVELRDTSSPSNLHKCHENPVGGSSKEISVSEVFPIEDVEMSYENELKLPKNSTKSKTPKSPIKPKAPSKSDAGKTAVQDILDNISTVRAPTPPPKDPDTKWDWKTAQAGGNNGPPPAAGSREIPEGQENCLSGLNFVFTGLLNTLAREEAQELVKRYGGKVTIAPSRKTSFVVLGNDAGPSKLRKIRELSLKTINEDGLFELIRLMPANGGDSKEAEKNVIKKNQEMIKIKKDAEEMIKEEKRQIEEAEIALRAKGSDVLTARKPVAPSSQLWTTRYAPTSMNQICGNKAAVEKIQSWLKGWPTAHKYGFQRKGQDGLGGYRAIIIHGPPGIGKTTAAHLAAKLTGYDIIESNASDTRSKKLVESGLGEVMDNYSLHGFFAGRGKDVNEKKKKIVLIMDEVDGMSSGDRGGVVALAQVCKKTDIPMILICNDRKLPKMKPFDFVTYDIPFRRPTVDQVRSRIATICHREGLKIPPNVMDALIEGSNKDIRQIINMISAVKLDQSSMDYDKGKAMTKAWEKHIVLKPWDICHKLLGGGLFASSSNATLNDKIELYFNDHEFSYLMIQENYLCTKPTLIGDRRGKDANLKILQITDDAAQSISDGDLVDRMIHGSQQQWSLMPTHAVFSTVRPASFVAGLMTGRSTFTQWLGNNSKQQKLGRYVREIQSHMRLRTSCDKHVIRQQYIPCLWAETIKRLEMEGKECVDEVIDLMDSYYLTKDDFDYIMELGVGPHNMEKLNIESQTKATFTRLYNSRNHPLPFMKSSDVVAPAKITKEAPDLEEVFEQEDEKEPLVAEQKDETEIDLKKDKYIKVPKKKSAPAKKASRKRSKPTNDDESDNSEPIKKKKKAKAASGSKKKAK</sequence>
<dbReference type="PROSITE" id="PS50172">
    <property type="entry name" value="BRCT"/>
    <property type="match status" value="1"/>
</dbReference>
<feature type="compositionally biased region" description="Basic residues" evidence="12">
    <location>
        <begin position="175"/>
        <end position="185"/>
    </location>
</feature>
<feature type="region of interest" description="Disordered" evidence="12">
    <location>
        <begin position="971"/>
        <end position="1048"/>
    </location>
</feature>
<evidence type="ECO:0000256" key="9">
    <source>
        <dbReference type="ARBA" id="ARBA00023242"/>
    </source>
</evidence>
<evidence type="ECO:0000256" key="2">
    <source>
        <dbReference type="ARBA" id="ARBA00006116"/>
    </source>
</evidence>
<feature type="region of interest" description="Disordered" evidence="12">
    <location>
        <begin position="235"/>
        <end position="315"/>
    </location>
</feature>
<keyword evidence="15" id="KW-1185">Reference proteome</keyword>
<dbReference type="Pfam" id="PF00533">
    <property type="entry name" value="BRCT"/>
    <property type="match status" value="1"/>
</dbReference>
<dbReference type="GO" id="GO:0006271">
    <property type="term" value="P:DNA strand elongation involved in DNA replication"/>
    <property type="evidence" value="ECO:0007669"/>
    <property type="project" value="UniProtKB-ARBA"/>
</dbReference>
<keyword evidence="6 10" id="KW-0547">Nucleotide-binding</keyword>
<dbReference type="GO" id="GO:0005663">
    <property type="term" value="C:DNA replication factor C complex"/>
    <property type="evidence" value="ECO:0007669"/>
    <property type="project" value="InterPro"/>
</dbReference>
<feature type="compositionally biased region" description="Basic and acidic residues" evidence="12">
    <location>
        <begin position="53"/>
        <end position="72"/>
    </location>
</feature>
<dbReference type="SUPFAM" id="SSF52113">
    <property type="entry name" value="BRCT domain"/>
    <property type="match status" value="1"/>
</dbReference>
<keyword evidence="4" id="KW-0597">Phosphoprotein</keyword>
<dbReference type="Gene3D" id="3.40.50.300">
    <property type="entry name" value="P-loop containing nucleotide triphosphate hydrolases"/>
    <property type="match status" value="1"/>
</dbReference>
<dbReference type="GO" id="GO:0005524">
    <property type="term" value="F:ATP binding"/>
    <property type="evidence" value="ECO:0007669"/>
    <property type="project" value="UniProtKB-UniRule"/>
</dbReference>
<dbReference type="CDD" id="cd18140">
    <property type="entry name" value="HLD_clamp_RFC"/>
    <property type="match status" value="1"/>
</dbReference>
<feature type="compositionally biased region" description="Basic residues" evidence="12">
    <location>
        <begin position="1000"/>
        <end position="1018"/>
    </location>
</feature>
<evidence type="ECO:0000256" key="10">
    <source>
        <dbReference type="PIRNR" id="PIRNR036578"/>
    </source>
</evidence>
<dbReference type="InterPro" id="IPR036420">
    <property type="entry name" value="BRCT_dom_sf"/>
</dbReference>
<organism evidence="14 15">
    <name type="scientific">Erysiphe pulchra</name>
    <dbReference type="NCBI Taxonomy" id="225359"/>
    <lineage>
        <taxon>Eukaryota</taxon>
        <taxon>Fungi</taxon>
        <taxon>Dikarya</taxon>
        <taxon>Ascomycota</taxon>
        <taxon>Pezizomycotina</taxon>
        <taxon>Leotiomycetes</taxon>
        <taxon>Erysiphales</taxon>
        <taxon>Erysiphaceae</taxon>
        <taxon>Erysiphe</taxon>
    </lineage>
</organism>
<dbReference type="FunFam" id="1.20.272.10:FF:000005">
    <property type="entry name" value="Replication factor C subunit 1"/>
    <property type="match status" value="1"/>
</dbReference>
<dbReference type="InterPro" id="IPR008921">
    <property type="entry name" value="DNA_pol3_clamp-load_cplx_C"/>
</dbReference>
<feature type="region of interest" description="Disordered" evidence="12">
    <location>
        <begin position="147"/>
        <end position="217"/>
    </location>
</feature>
<dbReference type="FunFam" id="3.40.50.300:FF:000395">
    <property type="entry name" value="Replication factor C subunit 1"/>
    <property type="match status" value="1"/>
</dbReference>
<evidence type="ECO:0000313" key="14">
    <source>
        <dbReference type="EMBL" id="POS86127.1"/>
    </source>
</evidence>
<dbReference type="PANTHER" id="PTHR23389">
    <property type="entry name" value="CHROMOSOME TRANSMISSION FIDELITY FACTOR 18"/>
    <property type="match status" value="1"/>
</dbReference>
<evidence type="ECO:0000259" key="13">
    <source>
        <dbReference type="PROSITE" id="PS50172"/>
    </source>
</evidence>
<feature type="compositionally biased region" description="Polar residues" evidence="12">
    <location>
        <begin position="110"/>
        <end position="119"/>
    </location>
</feature>
<evidence type="ECO:0000256" key="8">
    <source>
        <dbReference type="ARBA" id="ARBA00023125"/>
    </source>
</evidence>
<dbReference type="CDD" id="cd00009">
    <property type="entry name" value="AAA"/>
    <property type="match status" value="1"/>
</dbReference>
<feature type="compositionally biased region" description="Polar residues" evidence="12">
    <location>
        <begin position="79"/>
        <end position="89"/>
    </location>
</feature>
<comment type="similarity">
    <text evidence="2 10">Belongs to the activator 1 large subunit family.</text>
</comment>
<feature type="coiled-coil region" evidence="11">
    <location>
        <begin position="413"/>
        <end position="447"/>
    </location>
</feature>
<dbReference type="AlphaFoldDB" id="A0A2S4PVT9"/>
<dbReference type="PANTHER" id="PTHR23389:SF6">
    <property type="entry name" value="REPLICATION FACTOR C SUBUNIT 1"/>
    <property type="match status" value="1"/>
</dbReference>
<dbReference type="Pfam" id="PF08519">
    <property type="entry name" value="RFC1"/>
    <property type="match status" value="1"/>
</dbReference>
<dbReference type="GO" id="GO:0003677">
    <property type="term" value="F:DNA binding"/>
    <property type="evidence" value="ECO:0007669"/>
    <property type="project" value="UniProtKB-KW"/>
</dbReference>
<accession>A0A2S4PVT9</accession>
<keyword evidence="9 10" id="KW-0539">Nucleus</keyword>
<dbReference type="InterPro" id="IPR003593">
    <property type="entry name" value="AAA+_ATPase"/>
</dbReference>
<feature type="compositionally biased region" description="Basic and acidic residues" evidence="12">
    <location>
        <begin position="979"/>
        <end position="999"/>
    </location>
</feature>
<reference evidence="14 15" key="1">
    <citation type="submission" date="2017-10" db="EMBL/GenBank/DDBJ databases">
        <title>Development of genomic resources for the powdery mildew, Erysiphe pulchra.</title>
        <authorList>
            <person name="Wadl P.A."/>
            <person name="Mack B.M."/>
            <person name="Moore G."/>
            <person name="Beltz S.B."/>
        </authorList>
    </citation>
    <scope>NUCLEOTIDE SEQUENCE [LARGE SCALE GENOMIC DNA]</scope>
    <source>
        <strain evidence="14">Cflorida</strain>
    </source>
</reference>
<dbReference type="InterPro" id="IPR047854">
    <property type="entry name" value="RFC_lid"/>
</dbReference>
<feature type="compositionally biased region" description="Basic and acidic residues" evidence="12">
    <location>
        <begin position="93"/>
        <end position="102"/>
    </location>
</feature>
<evidence type="ECO:0000256" key="11">
    <source>
        <dbReference type="SAM" id="Coils"/>
    </source>
</evidence>
<dbReference type="Proteomes" id="UP000237438">
    <property type="component" value="Unassembled WGS sequence"/>
</dbReference>
<gene>
    <name evidence="14" type="ORF">EPUL_001362</name>
</gene>
<feature type="region of interest" description="Disordered" evidence="12">
    <location>
        <begin position="53"/>
        <end position="119"/>
    </location>
</feature>
<feature type="region of interest" description="Disordered" evidence="12">
    <location>
        <begin position="1"/>
        <end position="31"/>
    </location>
</feature>
<dbReference type="InterPro" id="IPR003959">
    <property type="entry name" value="ATPase_AAA_core"/>
</dbReference>
<comment type="subcellular location">
    <subcellularLocation>
        <location evidence="1 10">Nucleus</location>
    </subcellularLocation>
</comment>
<dbReference type="InterPro" id="IPR012178">
    <property type="entry name" value="RFC1"/>
</dbReference>
<dbReference type="FunFam" id="1.10.8.60:FF:000021">
    <property type="entry name" value="Replication factor C subunit 1"/>
    <property type="match status" value="1"/>
</dbReference>
<dbReference type="Gene3D" id="3.40.50.10190">
    <property type="entry name" value="BRCT domain"/>
    <property type="match status" value="1"/>
</dbReference>
<dbReference type="GO" id="GO:0016887">
    <property type="term" value="F:ATP hydrolysis activity"/>
    <property type="evidence" value="ECO:0007669"/>
    <property type="project" value="InterPro"/>
</dbReference>
<dbReference type="SMART" id="SM00292">
    <property type="entry name" value="BRCT"/>
    <property type="match status" value="1"/>
</dbReference>
<keyword evidence="7 10" id="KW-0067">ATP-binding</keyword>
<evidence type="ECO:0000256" key="1">
    <source>
        <dbReference type="ARBA" id="ARBA00004123"/>
    </source>
</evidence>
<evidence type="ECO:0000256" key="4">
    <source>
        <dbReference type="ARBA" id="ARBA00022553"/>
    </source>
</evidence>
<feature type="domain" description="BRCT" evidence="13">
    <location>
        <begin position="315"/>
        <end position="393"/>
    </location>
</feature>
<evidence type="ECO:0000313" key="15">
    <source>
        <dbReference type="Proteomes" id="UP000237438"/>
    </source>
</evidence>
<dbReference type="OrthoDB" id="446168at2759"/>
<dbReference type="GO" id="GO:0005634">
    <property type="term" value="C:nucleus"/>
    <property type="evidence" value="ECO:0007669"/>
    <property type="project" value="UniProtKB-SubCell"/>
</dbReference>
<dbReference type="STRING" id="225359.A0A2S4PVT9"/>
<comment type="caution">
    <text evidence="14">The sequence shown here is derived from an EMBL/GenBank/DDBJ whole genome shotgun (WGS) entry which is preliminary data.</text>
</comment>
<evidence type="ECO:0000256" key="12">
    <source>
        <dbReference type="SAM" id="MobiDB-lite"/>
    </source>
</evidence>
<dbReference type="GO" id="GO:0006281">
    <property type="term" value="P:DNA repair"/>
    <property type="evidence" value="ECO:0007669"/>
    <property type="project" value="InterPro"/>
</dbReference>
<name>A0A2S4PVT9_9PEZI</name>
<feature type="compositionally biased region" description="Low complexity" evidence="12">
    <location>
        <begin position="238"/>
        <end position="259"/>
    </location>
</feature>
<dbReference type="GO" id="GO:0003689">
    <property type="term" value="F:DNA clamp loader activity"/>
    <property type="evidence" value="ECO:0007669"/>
    <property type="project" value="UniProtKB-UniRule"/>
</dbReference>
<evidence type="ECO:0000256" key="5">
    <source>
        <dbReference type="ARBA" id="ARBA00022705"/>
    </source>
</evidence>
<dbReference type="CDD" id="cd17752">
    <property type="entry name" value="BRCT_RFC1"/>
    <property type="match status" value="1"/>
</dbReference>
<proteinExistence type="inferred from homology"/>
<dbReference type="EMBL" id="PEDP01000405">
    <property type="protein sequence ID" value="POS86127.1"/>
    <property type="molecule type" value="Genomic_DNA"/>
</dbReference>
<dbReference type="InterPro" id="IPR001357">
    <property type="entry name" value="BRCT_dom"/>
</dbReference>
<feature type="compositionally biased region" description="Basic residues" evidence="12">
    <location>
        <begin position="1032"/>
        <end position="1048"/>
    </location>
</feature>
<protein>
    <recommendedName>
        <fullName evidence="3 10">Replication factor C subunit 1</fullName>
    </recommendedName>
</protein>
<dbReference type="Gene3D" id="1.20.272.10">
    <property type="match status" value="1"/>
</dbReference>
<dbReference type="FunFam" id="3.40.50.10190:FF:000001">
    <property type="entry name" value="Replication factor C subunit 1"/>
    <property type="match status" value="1"/>
</dbReference>
<evidence type="ECO:0000256" key="6">
    <source>
        <dbReference type="ARBA" id="ARBA00022741"/>
    </source>
</evidence>
<dbReference type="SMART" id="SM00382">
    <property type="entry name" value="AAA"/>
    <property type="match status" value="1"/>
</dbReference>
<dbReference type="Pfam" id="PF25361">
    <property type="entry name" value="AAA_lid_RFC1"/>
    <property type="match status" value="1"/>
</dbReference>
<keyword evidence="5 10" id="KW-0235">DNA replication</keyword>
<evidence type="ECO:0000256" key="7">
    <source>
        <dbReference type="ARBA" id="ARBA00022840"/>
    </source>
</evidence>
<dbReference type="InterPro" id="IPR013725">
    <property type="entry name" value="DNA_replication_fac_RFC1_C"/>
</dbReference>